<name>A0A397UXX0_9GLOM</name>
<proteinExistence type="predicted"/>
<accession>A0A397UXX0</accession>
<keyword evidence="4" id="KW-1185">Reference proteome</keyword>
<feature type="compositionally biased region" description="Pro residues" evidence="2">
    <location>
        <begin position="95"/>
        <end position="104"/>
    </location>
</feature>
<gene>
    <name evidence="3" type="ORF">C2G38_51106</name>
</gene>
<dbReference type="Proteomes" id="UP000266673">
    <property type="component" value="Unassembled WGS sequence"/>
</dbReference>
<evidence type="ECO:0000256" key="1">
    <source>
        <dbReference type="SAM" id="Coils"/>
    </source>
</evidence>
<evidence type="ECO:0000256" key="2">
    <source>
        <dbReference type="SAM" id="MobiDB-lite"/>
    </source>
</evidence>
<protein>
    <submittedName>
        <fullName evidence="3">Uncharacterized protein</fullName>
    </submittedName>
</protein>
<dbReference type="STRING" id="44941.A0A397UXX0"/>
<feature type="compositionally biased region" description="Polar residues" evidence="2">
    <location>
        <begin position="117"/>
        <end position="130"/>
    </location>
</feature>
<feature type="compositionally biased region" description="Low complexity" evidence="2">
    <location>
        <begin position="179"/>
        <end position="196"/>
    </location>
</feature>
<feature type="compositionally biased region" description="Acidic residues" evidence="2">
    <location>
        <begin position="43"/>
        <end position="55"/>
    </location>
</feature>
<feature type="compositionally biased region" description="Acidic residues" evidence="2">
    <location>
        <begin position="75"/>
        <end position="84"/>
    </location>
</feature>
<feature type="coiled-coil region" evidence="1">
    <location>
        <begin position="237"/>
        <end position="264"/>
    </location>
</feature>
<evidence type="ECO:0000313" key="3">
    <source>
        <dbReference type="EMBL" id="RIB12086.1"/>
    </source>
</evidence>
<evidence type="ECO:0000313" key="4">
    <source>
        <dbReference type="Proteomes" id="UP000266673"/>
    </source>
</evidence>
<keyword evidence="1" id="KW-0175">Coiled coil</keyword>
<dbReference type="AlphaFoldDB" id="A0A397UXX0"/>
<sequence length="306" mass="35746">MNTSRNPRSNRYKGLPNIPFQYHEAYDDRYRTAGRDTYFINDEYIENEENEENEQSEIPSFPIPERNTFLIDERSENDEYEESNPESLISSPNNDRPPSPPPSPKKNNNELNDKNSKTSLSPITTNNNIEKSLPQLDYQSQQKRKNYFNLSKTLTSRFKFKKPNNVKDIQDRSFSPEKSQSLLSSLPTLAPSSPISHQFPSDYLSEDVDKDEETKSVEQTNNELKIEDLYHFVLNVQKGFQLQFNDMNSQIKELKKEIRKLKGEDEPEDEPETQEEVVINSVTNVRSVTRQMEKHGAGRWFHNEND</sequence>
<dbReference type="OrthoDB" id="2403068at2759"/>
<organism evidence="3 4">
    <name type="scientific">Gigaspora rosea</name>
    <dbReference type="NCBI Taxonomy" id="44941"/>
    <lineage>
        <taxon>Eukaryota</taxon>
        <taxon>Fungi</taxon>
        <taxon>Fungi incertae sedis</taxon>
        <taxon>Mucoromycota</taxon>
        <taxon>Glomeromycotina</taxon>
        <taxon>Glomeromycetes</taxon>
        <taxon>Diversisporales</taxon>
        <taxon>Gigasporaceae</taxon>
        <taxon>Gigaspora</taxon>
    </lineage>
</organism>
<reference evidence="3 4" key="1">
    <citation type="submission" date="2018-06" db="EMBL/GenBank/DDBJ databases">
        <title>Comparative genomics reveals the genomic features of Rhizophagus irregularis, R. cerebriforme, R. diaphanum and Gigaspora rosea, and their symbiotic lifestyle signature.</title>
        <authorList>
            <person name="Morin E."/>
            <person name="San Clemente H."/>
            <person name="Chen E.C.H."/>
            <person name="De La Providencia I."/>
            <person name="Hainaut M."/>
            <person name="Kuo A."/>
            <person name="Kohler A."/>
            <person name="Murat C."/>
            <person name="Tang N."/>
            <person name="Roy S."/>
            <person name="Loubradou J."/>
            <person name="Henrissat B."/>
            <person name="Grigoriev I.V."/>
            <person name="Corradi N."/>
            <person name="Roux C."/>
            <person name="Martin F.M."/>
        </authorList>
    </citation>
    <scope>NUCLEOTIDE SEQUENCE [LARGE SCALE GENOMIC DNA]</scope>
    <source>
        <strain evidence="3 4">DAOM 194757</strain>
    </source>
</reference>
<comment type="caution">
    <text evidence="3">The sequence shown here is derived from an EMBL/GenBank/DDBJ whole genome shotgun (WGS) entry which is preliminary data.</text>
</comment>
<dbReference type="EMBL" id="QKWP01001060">
    <property type="protein sequence ID" value="RIB12086.1"/>
    <property type="molecule type" value="Genomic_DNA"/>
</dbReference>
<feature type="compositionally biased region" description="Basic and acidic residues" evidence="2">
    <location>
        <begin position="107"/>
        <end position="116"/>
    </location>
</feature>
<feature type="region of interest" description="Disordered" evidence="2">
    <location>
        <begin position="41"/>
        <end position="140"/>
    </location>
</feature>
<feature type="region of interest" description="Disordered" evidence="2">
    <location>
        <begin position="167"/>
        <end position="219"/>
    </location>
</feature>